<evidence type="ECO:0000256" key="6">
    <source>
        <dbReference type="ARBA" id="ARBA00022989"/>
    </source>
</evidence>
<evidence type="ECO:0000313" key="12">
    <source>
        <dbReference type="Proteomes" id="UP000184127"/>
    </source>
</evidence>
<keyword evidence="6 9" id="KW-1133">Transmembrane helix</keyword>
<feature type="transmembrane region" description="Helical" evidence="9">
    <location>
        <begin position="176"/>
        <end position="204"/>
    </location>
</feature>
<feature type="transmembrane region" description="Helical" evidence="9">
    <location>
        <begin position="99"/>
        <end position="118"/>
    </location>
</feature>
<dbReference type="Proteomes" id="UP000184127">
    <property type="component" value="Unassembled WGS sequence"/>
</dbReference>
<evidence type="ECO:0000256" key="7">
    <source>
        <dbReference type="ARBA" id="ARBA00023136"/>
    </source>
</evidence>
<keyword evidence="5 9" id="KW-0812">Transmembrane</keyword>
<feature type="transmembrane region" description="Helical" evidence="9">
    <location>
        <begin position="334"/>
        <end position="359"/>
    </location>
</feature>
<evidence type="ECO:0000256" key="4">
    <source>
        <dbReference type="ARBA" id="ARBA00022597"/>
    </source>
</evidence>
<feature type="transmembrane region" description="Helical" evidence="9">
    <location>
        <begin position="31"/>
        <end position="51"/>
    </location>
</feature>
<proteinExistence type="predicted"/>
<dbReference type="PIRSF" id="PIRSF006351">
    <property type="entry name" value="PTS_EIIC-Cellobiose"/>
    <property type="match status" value="1"/>
</dbReference>
<organism evidence="11 12">
    <name type="scientific">Thermoanaerobacter uzonensis DSM 18761</name>
    <dbReference type="NCBI Taxonomy" id="1123369"/>
    <lineage>
        <taxon>Bacteria</taxon>
        <taxon>Bacillati</taxon>
        <taxon>Bacillota</taxon>
        <taxon>Clostridia</taxon>
        <taxon>Thermoanaerobacterales</taxon>
        <taxon>Thermoanaerobacteraceae</taxon>
        <taxon>Thermoanaerobacter</taxon>
    </lineage>
</organism>
<dbReference type="GO" id="GO:1901264">
    <property type="term" value="P:carbohydrate derivative transport"/>
    <property type="evidence" value="ECO:0007669"/>
    <property type="project" value="TreeGrafter"/>
</dbReference>
<feature type="transmembrane region" description="Helical" evidence="9">
    <location>
        <begin position="71"/>
        <end position="93"/>
    </location>
</feature>
<keyword evidence="2 8" id="KW-0813">Transport</keyword>
<comment type="function">
    <text evidence="8">The phosphoenolpyruvate-dependent sugar phosphotransferase system (PTS), a major carbohydrate active -transport system, catalyzes the phosphorylation of incoming sugar substrates concomitant with their translocation across the cell membrane.</text>
</comment>
<evidence type="ECO:0000313" key="11">
    <source>
        <dbReference type="EMBL" id="SHE34982.1"/>
    </source>
</evidence>
<keyword evidence="7 8" id="KW-0472">Membrane</keyword>
<comment type="subcellular location">
    <subcellularLocation>
        <location evidence="1">Cell membrane</location>
        <topology evidence="1">Multi-pass membrane protein</topology>
    </subcellularLocation>
</comment>
<dbReference type="PANTHER" id="PTHR33989:SF4">
    <property type="entry name" value="PTS SYSTEM N,N'-DIACETYLCHITOBIOSE-SPECIFIC EIIC COMPONENT"/>
    <property type="match status" value="1"/>
</dbReference>
<dbReference type="InterPro" id="IPR051088">
    <property type="entry name" value="PTS_Sugar-EIIC/EIIB"/>
</dbReference>
<feature type="transmembrane region" description="Helical" evidence="9">
    <location>
        <begin position="216"/>
        <end position="239"/>
    </location>
</feature>
<evidence type="ECO:0000256" key="2">
    <source>
        <dbReference type="ARBA" id="ARBA00022448"/>
    </source>
</evidence>
<evidence type="ECO:0000256" key="8">
    <source>
        <dbReference type="PIRNR" id="PIRNR006351"/>
    </source>
</evidence>
<dbReference type="AlphaFoldDB" id="A0A1M4SS64"/>
<sequence length="432" mass="46720">MKKAMEFLEKYFIPVAARFGSQRHLVAIRDGFAMIMPLILAGALAVLINNLPIQAYQNLMTGIFGESWKSFGGNLWTGTFAVMSIIIVVSISYNLALSYGSNGIAAGLVSFASLLMLYTPSSKDWAIPFAFLGAQGLFVAIIVALITTEIFVRLLGNPKLVIKMPEGVPPAVAKSFAALLPSLIVLSIWALFKSITVAIGLTDIHEAIFTAIQKPLMGLADTLGSAIVVAFMIHFLWFFGLHGANIMGPILNAVYIPAINDNIAAFQAGAPIPHIVTMPFFDAFVHMGGAGTTLGLILAIYIASKRKEMRSMANLGIAPALFNINEPMIFGMPLVLNPVFFIPFVFTPVILTIISYFAIASGLVPRTIAMMPWTTPPVIGGFLVTGSIRGALLALFNLIVSIIIYLPFVLVAERIENRREKKVEKEEALADK</sequence>
<accession>A0A1M4SS64</accession>
<evidence type="ECO:0000256" key="3">
    <source>
        <dbReference type="ARBA" id="ARBA00022475"/>
    </source>
</evidence>
<dbReference type="InterPro" id="IPR004796">
    <property type="entry name" value="PTS_IIC_cello"/>
</dbReference>
<keyword evidence="4 8" id="KW-0762">Sugar transport</keyword>
<dbReference type="EMBL" id="FQUR01000006">
    <property type="protein sequence ID" value="SHE34982.1"/>
    <property type="molecule type" value="Genomic_DNA"/>
</dbReference>
<dbReference type="RefSeq" id="WP_072966739.1">
    <property type="nucleotide sequence ID" value="NZ_FQUR01000006.1"/>
</dbReference>
<name>A0A1M4SS64_9THEO</name>
<reference evidence="12" key="1">
    <citation type="submission" date="2016-11" db="EMBL/GenBank/DDBJ databases">
        <authorList>
            <person name="Varghese N."/>
            <person name="Submissions S."/>
        </authorList>
    </citation>
    <scope>NUCLEOTIDE SEQUENCE [LARGE SCALE GENOMIC DNA]</scope>
    <source>
        <strain evidence="12">DSM 18761</strain>
    </source>
</reference>
<evidence type="ECO:0000256" key="1">
    <source>
        <dbReference type="ARBA" id="ARBA00004651"/>
    </source>
</evidence>
<feature type="domain" description="PTS EIIC type-3" evidence="10">
    <location>
        <begin position="8"/>
        <end position="408"/>
    </location>
</feature>
<feature type="transmembrane region" description="Helical" evidence="9">
    <location>
        <begin position="130"/>
        <end position="156"/>
    </location>
</feature>
<dbReference type="PROSITE" id="PS51105">
    <property type="entry name" value="PTS_EIIC_TYPE_3"/>
    <property type="match status" value="1"/>
</dbReference>
<evidence type="ECO:0000256" key="9">
    <source>
        <dbReference type="SAM" id="Phobius"/>
    </source>
</evidence>
<keyword evidence="12" id="KW-1185">Reference proteome</keyword>
<dbReference type="PANTHER" id="PTHR33989">
    <property type="match status" value="1"/>
</dbReference>
<feature type="transmembrane region" description="Helical" evidence="9">
    <location>
        <begin position="379"/>
        <end position="412"/>
    </location>
</feature>
<gene>
    <name evidence="11" type="ORF">SAMN02745195_00243</name>
</gene>
<evidence type="ECO:0000259" key="10">
    <source>
        <dbReference type="PROSITE" id="PS51105"/>
    </source>
</evidence>
<dbReference type="GO" id="GO:0008982">
    <property type="term" value="F:protein-N(PI)-phosphohistidine-sugar phosphotransferase activity"/>
    <property type="evidence" value="ECO:0007669"/>
    <property type="project" value="UniProtKB-UniRule"/>
</dbReference>
<dbReference type="NCBIfam" id="TIGR00410">
    <property type="entry name" value="lacE"/>
    <property type="match status" value="1"/>
</dbReference>
<dbReference type="GO" id="GO:0009401">
    <property type="term" value="P:phosphoenolpyruvate-dependent sugar phosphotransferase system"/>
    <property type="evidence" value="ECO:0007669"/>
    <property type="project" value="InterPro"/>
</dbReference>
<dbReference type="InterPro" id="IPR004501">
    <property type="entry name" value="PTS_EIIC_3"/>
</dbReference>
<evidence type="ECO:0000256" key="5">
    <source>
        <dbReference type="ARBA" id="ARBA00022692"/>
    </source>
</evidence>
<dbReference type="Pfam" id="PF02378">
    <property type="entry name" value="PTS_EIIC"/>
    <property type="match status" value="1"/>
</dbReference>
<dbReference type="GO" id="GO:0005886">
    <property type="term" value="C:plasma membrane"/>
    <property type="evidence" value="ECO:0007669"/>
    <property type="project" value="UniProtKB-SubCell"/>
</dbReference>
<feature type="transmembrane region" description="Helical" evidence="9">
    <location>
        <begin position="283"/>
        <end position="303"/>
    </location>
</feature>
<keyword evidence="3 8" id="KW-1003">Cell membrane</keyword>
<dbReference type="InterPro" id="IPR003352">
    <property type="entry name" value="PTS_EIIC"/>
</dbReference>
<protein>
    <recommendedName>
        <fullName evidence="8">Permease IIC component</fullName>
    </recommendedName>
</protein>